<keyword evidence="2" id="KW-1185">Reference proteome</keyword>
<evidence type="ECO:0000313" key="1">
    <source>
        <dbReference type="EMBL" id="MFC3761424.1"/>
    </source>
</evidence>
<dbReference type="Proteomes" id="UP001595699">
    <property type="component" value="Unassembled WGS sequence"/>
</dbReference>
<gene>
    <name evidence="1" type="ORF">ACFOUW_11285</name>
</gene>
<dbReference type="PANTHER" id="PTHR34374:SF1">
    <property type="entry name" value="LARGE RIBOSOMAL RNA SUBUNIT ACCUMULATION PROTEIN YCED HOMOLOG 1, CHLOROPLASTIC"/>
    <property type="match status" value="1"/>
</dbReference>
<sequence>MRTDEGRNTLSTADPQAPLVLDTRELGRRPGAQRRVRRQVEAPAGLGIDVLGVPEGSAIELEIRLEAVVEGVLATVETRVRLAGECVRCLEPIERELDVEFQELFAHADSEVEDDEASRLEGDLLDLEPELRDAVLLALPFQPLCRDDCPGLCPDCGARLADEPDHRHEENTDPRWSALAELRLDNNDNAQRD</sequence>
<dbReference type="Pfam" id="PF02620">
    <property type="entry name" value="YceD"/>
    <property type="match status" value="1"/>
</dbReference>
<proteinExistence type="predicted"/>
<dbReference type="RefSeq" id="WP_205118487.1">
    <property type="nucleotide sequence ID" value="NZ_JAFBCM010000001.1"/>
</dbReference>
<name>A0ABV7YBH6_9ACTN</name>
<dbReference type="EMBL" id="JBHRZH010000008">
    <property type="protein sequence ID" value="MFC3761424.1"/>
    <property type="molecule type" value="Genomic_DNA"/>
</dbReference>
<dbReference type="InterPro" id="IPR003772">
    <property type="entry name" value="YceD"/>
</dbReference>
<protein>
    <submittedName>
        <fullName evidence="1">YceD family protein</fullName>
    </submittedName>
</protein>
<comment type="caution">
    <text evidence="1">The sequence shown here is derived from an EMBL/GenBank/DDBJ whole genome shotgun (WGS) entry which is preliminary data.</text>
</comment>
<accession>A0ABV7YBH6</accession>
<organism evidence="1 2">
    <name type="scientific">Tenggerimyces flavus</name>
    <dbReference type="NCBI Taxonomy" id="1708749"/>
    <lineage>
        <taxon>Bacteria</taxon>
        <taxon>Bacillati</taxon>
        <taxon>Actinomycetota</taxon>
        <taxon>Actinomycetes</taxon>
        <taxon>Propionibacteriales</taxon>
        <taxon>Nocardioidaceae</taxon>
        <taxon>Tenggerimyces</taxon>
    </lineage>
</organism>
<dbReference type="PANTHER" id="PTHR34374">
    <property type="entry name" value="LARGE RIBOSOMAL RNA SUBUNIT ACCUMULATION PROTEIN YCED HOMOLOG 1, CHLOROPLASTIC"/>
    <property type="match status" value="1"/>
</dbReference>
<evidence type="ECO:0000313" key="2">
    <source>
        <dbReference type="Proteomes" id="UP001595699"/>
    </source>
</evidence>
<reference evidence="2" key="1">
    <citation type="journal article" date="2019" name="Int. J. Syst. Evol. Microbiol.">
        <title>The Global Catalogue of Microorganisms (GCM) 10K type strain sequencing project: providing services to taxonomists for standard genome sequencing and annotation.</title>
        <authorList>
            <consortium name="The Broad Institute Genomics Platform"/>
            <consortium name="The Broad Institute Genome Sequencing Center for Infectious Disease"/>
            <person name="Wu L."/>
            <person name="Ma J."/>
        </authorList>
    </citation>
    <scope>NUCLEOTIDE SEQUENCE [LARGE SCALE GENOMIC DNA]</scope>
    <source>
        <strain evidence="2">CGMCC 4.7241</strain>
    </source>
</reference>